<name>A0A7J6VHW7_THATH</name>
<evidence type="ECO:0000256" key="1">
    <source>
        <dbReference type="SAM" id="MobiDB-lite"/>
    </source>
</evidence>
<feature type="compositionally biased region" description="Basic and acidic residues" evidence="1">
    <location>
        <begin position="9"/>
        <end position="21"/>
    </location>
</feature>
<gene>
    <name evidence="2" type="ORF">FRX31_025707</name>
</gene>
<comment type="caution">
    <text evidence="2">The sequence shown here is derived from an EMBL/GenBank/DDBJ whole genome shotgun (WGS) entry which is preliminary data.</text>
</comment>
<dbReference type="EMBL" id="JABWDY010031720">
    <property type="protein sequence ID" value="KAF5184706.1"/>
    <property type="molecule type" value="Genomic_DNA"/>
</dbReference>
<organism evidence="2 3">
    <name type="scientific">Thalictrum thalictroides</name>
    <name type="common">Rue-anemone</name>
    <name type="synonym">Anemone thalictroides</name>
    <dbReference type="NCBI Taxonomy" id="46969"/>
    <lineage>
        <taxon>Eukaryota</taxon>
        <taxon>Viridiplantae</taxon>
        <taxon>Streptophyta</taxon>
        <taxon>Embryophyta</taxon>
        <taxon>Tracheophyta</taxon>
        <taxon>Spermatophyta</taxon>
        <taxon>Magnoliopsida</taxon>
        <taxon>Ranunculales</taxon>
        <taxon>Ranunculaceae</taxon>
        <taxon>Thalictroideae</taxon>
        <taxon>Thalictrum</taxon>
    </lineage>
</organism>
<keyword evidence="3" id="KW-1185">Reference proteome</keyword>
<accession>A0A7J6VHW7</accession>
<reference evidence="2 3" key="1">
    <citation type="submission" date="2020-06" db="EMBL/GenBank/DDBJ databases">
        <title>Transcriptomic and genomic resources for Thalictrum thalictroides and T. hernandezii: Facilitating candidate gene discovery in an emerging model plant lineage.</title>
        <authorList>
            <person name="Arias T."/>
            <person name="Riano-Pachon D.M."/>
            <person name="Di Stilio V.S."/>
        </authorList>
    </citation>
    <scope>NUCLEOTIDE SEQUENCE [LARGE SCALE GENOMIC DNA]</scope>
    <source>
        <strain evidence="3">cv. WT478/WT964</strain>
        <tissue evidence="2">Leaves</tissue>
    </source>
</reference>
<evidence type="ECO:0000313" key="3">
    <source>
        <dbReference type="Proteomes" id="UP000554482"/>
    </source>
</evidence>
<evidence type="ECO:0000313" key="2">
    <source>
        <dbReference type="EMBL" id="KAF5184706.1"/>
    </source>
</evidence>
<dbReference type="Proteomes" id="UP000554482">
    <property type="component" value="Unassembled WGS sequence"/>
</dbReference>
<proteinExistence type="predicted"/>
<protein>
    <submittedName>
        <fullName evidence="2">Uncharacterized protein</fullName>
    </submittedName>
</protein>
<sequence length="71" mass="8355">MESCQIPIAREETKGRKEQMPHIHVPTPKRKGRSNCRTSMYRLQREKEETNTIHIHVLAPKKGREANVVHR</sequence>
<dbReference type="AlphaFoldDB" id="A0A7J6VHW7"/>
<feature type="region of interest" description="Disordered" evidence="1">
    <location>
        <begin position="1"/>
        <end position="34"/>
    </location>
</feature>